<keyword evidence="9" id="KW-1185">Reference proteome</keyword>
<dbReference type="GO" id="GO:0015192">
    <property type="term" value="F:L-phenylalanine transmembrane transporter activity"/>
    <property type="evidence" value="ECO:0007669"/>
    <property type="project" value="TreeGrafter"/>
</dbReference>
<dbReference type="GO" id="GO:1903806">
    <property type="term" value="P:L-isoleucine import across plasma membrane"/>
    <property type="evidence" value="ECO:0007669"/>
    <property type="project" value="TreeGrafter"/>
</dbReference>
<dbReference type="Pfam" id="PF00005">
    <property type="entry name" value="ABC_tran"/>
    <property type="match status" value="1"/>
</dbReference>
<evidence type="ECO:0000259" key="7">
    <source>
        <dbReference type="PROSITE" id="PS50893"/>
    </source>
</evidence>
<keyword evidence="3" id="KW-0997">Cell inner membrane</keyword>
<dbReference type="InterPro" id="IPR003593">
    <property type="entry name" value="AAA+_ATPase"/>
</dbReference>
<accession>A0A158CBD0</accession>
<evidence type="ECO:0000256" key="4">
    <source>
        <dbReference type="ARBA" id="ARBA00022741"/>
    </source>
</evidence>
<dbReference type="PANTHER" id="PTHR45772:SF7">
    <property type="entry name" value="AMINO ACID ABC TRANSPORTER ATP-BINDING PROTEIN"/>
    <property type="match status" value="1"/>
</dbReference>
<dbReference type="GO" id="GO:0005886">
    <property type="term" value="C:plasma membrane"/>
    <property type="evidence" value="ECO:0007669"/>
    <property type="project" value="TreeGrafter"/>
</dbReference>
<dbReference type="SMART" id="SM00382">
    <property type="entry name" value="AAA"/>
    <property type="match status" value="1"/>
</dbReference>
<reference evidence="8" key="1">
    <citation type="submission" date="2016-01" db="EMBL/GenBank/DDBJ databases">
        <authorList>
            <person name="Peeters C."/>
        </authorList>
    </citation>
    <scope>NUCLEOTIDE SEQUENCE</scope>
    <source>
        <strain evidence="8">LMG 29320</strain>
    </source>
</reference>
<dbReference type="OrthoDB" id="5291558at2"/>
<dbReference type="PANTHER" id="PTHR45772">
    <property type="entry name" value="CONSERVED COMPONENT OF ABC TRANSPORTER FOR NATURAL AMINO ACIDS-RELATED"/>
    <property type="match status" value="1"/>
</dbReference>
<keyword evidence="2" id="KW-1003">Cell membrane</keyword>
<dbReference type="GO" id="GO:0042941">
    <property type="term" value="P:D-alanine transmembrane transport"/>
    <property type="evidence" value="ECO:0007669"/>
    <property type="project" value="TreeGrafter"/>
</dbReference>
<keyword evidence="1" id="KW-0813">Transport</keyword>
<dbReference type="AlphaFoldDB" id="A0A158CBD0"/>
<name>A0A158CBD0_9BURK</name>
<dbReference type="GO" id="GO:0005304">
    <property type="term" value="F:L-valine transmembrane transporter activity"/>
    <property type="evidence" value="ECO:0007669"/>
    <property type="project" value="TreeGrafter"/>
</dbReference>
<keyword evidence="4" id="KW-0547">Nucleotide-binding</keyword>
<organism evidence="8 9">
    <name type="scientific">Caballeronia fortuita</name>
    <dbReference type="NCBI Taxonomy" id="1777138"/>
    <lineage>
        <taxon>Bacteria</taxon>
        <taxon>Pseudomonadati</taxon>
        <taxon>Pseudomonadota</taxon>
        <taxon>Betaproteobacteria</taxon>
        <taxon>Burkholderiales</taxon>
        <taxon>Burkholderiaceae</taxon>
        <taxon>Caballeronia</taxon>
    </lineage>
</organism>
<dbReference type="InterPro" id="IPR003439">
    <property type="entry name" value="ABC_transporter-like_ATP-bd"/>
</dbReference>
<keyword evidence="3" id="KW-0472">Membrane</keyword>
<dbReference type="PROSITE" id="PS50893">
    <property type="entry name" value="ABC_TRANSPORTER_2"/>
    <property type="match status" value="1"/>
</dbReference>
<evidence type="ECO:0000256" key="5">
    <source>
        <dbReference type="ARBA" id="ARBA00022840"/>
    </source>
</evidence>
<evidence type="ECO:0000313" key="9">
    <source>
        <dbReference type="Proteomes" id="UP000054903"/>
    </source>
</evidence>
<dbReference type="GO" id="GO:1903805">
    <property type="term" value="P:L-valine import across plasma membrane"/>
    <property type="evidence" value="ECO:0007669"/>
    <property type="project" value="TreeGrafter"/>
</dbReference>
<dbReference type="STRING" id="1777138.AWB77_03894"/>
<comment type="caution">
    <text evidence="8">The sequence shown here is derived from an EMBL/GenBank/DDBJ whole genome shotgun (WGS) entry which is preliminary data.</text>
</comment>
<dbReference type="Proteomes" id="UP000054903">
    <property type="component" value="Unassembled WGS sequence"/>
</dbReference>
<dbReference type="Gene3D" id="3.40.50.300">
    <property type="entry name" value="P-loop containing nucleotide triphosphate hydrolases"/>
    <property type="match status" value="1"/>
</dbReference>
<evidence type="ECO:0000256" key="2">
    <source>
        <dbReference type="ARBA" id="ARBA00022475"/>
    </source>
</evidence>
<dbReference type="CDD" id="cd03219">
    <property type="entry name" value="ABC_Mj1267_LivG_branched"/>
    <property type="match status" value="1"/>
</dbReference>
<dbReference type="InterPro" id="IPR027417">
    <property type="entry name" value="P-loop_NTPase"/>
</dbReference>
<evidence type="ECO:0000256" key="3">
    <source>
        <dbReference type="ARBA" id="ARBA00022519"/>
    </source>
</evidence>
<protein>
    <submittedName>
        <fullName evidence="8">Branched-chain amino acid ABC transporter</fullName>
    </submittedName>
</protein>
<dbReference type="RefSeq" id="WP_061136038.1">
    <property type="nucleotide sequence ID" value="NZ_FCNX02000009.1"/>
</dbReference>
<dbReference type="EMBL" id="FCNX02000009">
    <property type="protein sequence ID" value="SAK79581.1"/>
    <property type="molecule type" value="Genomic_DNA"/>
</dbReference>
<evidence type="ECO:0000256" key="1">
    <source>
        <dbReference type="ARBA" id="ARBA00022448"/>
    </source>
</evidence>
<feature type="domain" description="ABC transporter" evidence="7">
    <location>
        <begin position="5"/>
        <end position="238"/>
    </location>
</feature>
<evidence type="ECO:0000256" key="6">
    <source>
        <dbReference type="SAM" id="MobiDB-lite"/>
    </source>
</evidence>
<keyword evidence="5" id="KW-0067">ATP-binding</keyword>
<feature type="region of interest" description="Disordered" evidence="6">
    <location>
        <begin position="243"/>
        <end position="262"/>
    </location>
</feature>
<dbReference type="GO" id="GO:0016887">
    <property type="term" value="F:ATP hydrolysis activity"/>
    <property type="evidence" value="ECO:0007669"/>
    <property type="project" value="InterPro"/>
</dbReference>
<dbReference type="GO" id="GO:0005524">
    <property type="term" value="F:ATP binding"/>
    <property type="evidence" value="ECO:0007669"/>
    <property type="project" value="UniProtKB-KW"/>
</dbReference>
<dbReference type="InterPro" id="IPR051120">
    <property type="entry name" value="ABC_AA/LPS_Transport"/>
</dbReference>
<dbReference type="GO" id="GO:0015808">
    <property type="term" value="P:L-alanine transport"/>
    <property type="evidence" value="ECO:0007669"/>
    <property type="project" value="TreeGrafter"/>
</dbReference>
<dbReference type="GO" id="GO:0015188">
    <property type="term" value="F:L-isoleucine transmembrane transporter activity"/>
    <property type="evidence" value="ECO:0007669"/>
    <property type="project" value="TreeGrafter"/>
</dbReference>
<evidence type="ECO:0000313" key="8">
    <source>
        <dbReference type="EMBL" id="SAK79581.1"/>
    </source>
</evidence>
<proteinExistence type="predicted"/>
<gene>
    <name evidence="8" type="ORF">AWB77_03894</name>
</gene>
<dbReference type="SUPFAM" id="SSF52540">
    <property type="entry name" value="P-loop containing nucleoside triphosphate hydrolases"/>
    <property type="match status" value="1"/>
</dbReference>
<sequence>MDVLLELRDVRKSFGATQVIKGLSFSVNTGEFVGVIGPNGAGKSTAFGLIAGHLRSDTGSILFDGDDVTSLGADARCRAGIGRTFQVPQPFAGMTVFENALVAATYGAELTGRKASFAAHDAIDRCGLSDVRSSPAGSLTLLQRKRLELARALATSPRLLLLDEVGGGLTDSEVAELLQLVRGIHSSGVTVIWIEHLVHALVSVAERLVVLTEGSLLADGKPTDVINSKIVRETYLGEELAMEEEVPPLSPPSTVGGAHAAD</sequence>